<protein>
    <recommendedName>
        <fullName evidence="1">Cobaltochelatase subunit CobN</fullName>
        <ecNumber evidence="1">6.6.1.2</ecNumber>
    </recommendedName>
</protein>
<gene>
    <name evidence="4" type="ordered locus">Fraau_1279</name>
</gene>
<keyword evidence="5" id="KW-1185">Reference proteome</keyword>
<dbReference type="Proteomes" id="UP000005234">
    <property type="component" value="Chromosome"/>
</dbReference>
<feature type="region of interest" description="Disordered" evidence="2">
    <location>
        <begin position="839"/>
        <end position="859"/>
    </location>
</feature>
<dbReference type="PANTHER" id="PTHR44119:SF4">
    <property type="entry name" value="AEROBIC COBALTOCHELATASE SUBUNIT COBN"/>
    <property type="match status" value="1"/>
</dbReference>
<sequence length="1263" mass="140341">MHLLRTVPGGFVDDSEGVVRVDQQPAPIVILSSADTTLSLLAGVMPELGDDFPAVRLTNVSFLRQPASVDFYVDDVLAHARVIIVDHLGGQSYWPYGIERLVALAQARGGPQLVMFSGDLQEDPHLQALSTADPVFCHQLWRYLREGGRQNARHFMLSIAREVFAMPVQPEPVRVLPAATLYWPGGELATLAEVRGHWQAGAPVVALLFYKAHLQAANLASFDALIQSLRERGLNPLPLAITSLKDAFSLEILRQLCAEVQADLVLNTTAFAAASPGAETTFVLAGDAPVLQLITCSANRESWAGNDHGLRARDIAMHVALPEIDGRLITRTISFKGAAYYCERTQVDVVSYQPDHERIAFVVELARRWAVLRHKPNADKRLALVLANYPLSEGRIGNGVGLDVPASVVGMLAMLVAQGYALDSLPDDGDALMRQLTRGVTNDPVQRPLRPAWQSLSMADYRDELARWPQAAREAILQRWGEPEDDPTVRSGRFMIAGWRCGKVFVGIQPARSHDPADYASYHDAELVPPHAYLAFYIWLRKSFAVDALVHVGKHGNLEWLPGKSVALADSCWPELALGPLPHLYPFIVNDPGEGAQAKRRAQAVIIDHLMPPLTRAENYGPLQDLEREVDEYYEAVIVDPRRATLLRKGILKRIVEHDLHRELSLEAPADSEGEDALLTSLDAYLCELKEAQIRDGLHIFGQSPTGRQRRDTLMALLRYPVGDGRGANSGLTQALVRDLQLEAWIDPCAADWAKPWIGPRPEALQRQDTAPWRHLGDTRERLESLALSLLDQALEGRWPESKVWPHTVQVLQRLQQDVAPRLDACGAEELRQLQRGLEGRFVPPGPSGAPSRGRPDVLPTGRNFYSLDTRSVPTQAAWTLGQRSAHQLIERHLQDHGDYPQAIGLSVWGTATMRTGGDDLAQAMALLGVRPVWAPGSHRVTDFEIMPIEALDRPRIDVTLRVSGFFRDAFPAAMHLFDAAVQAVAEQDEPDDLNPVRARILRERDSLAATGMSLEEARRQAGWRVFSSRPGHYGTGLQELIDRRHWQDDADLAGAYRDWGGHAYAARTEGEAAPEAFGRRLAEIDLVVQNQDNREHDLLDSNDYYQFQGGMAVAARHLGGRQPAIYHADHSNPEVPRVRSLREEVARVLRSRVVNPKWMDGVKRHGYKGAAEMAATVDYLFGYDATARVVEDYQYAMVGAAYLDDAATRDFLREHNPQALSDICERLLEAVARGLWQQPGEQAERIERYLLDNENHIEGRNA</sequence>
<dbReference type="RefSeq" id="WP_014402727.1">
    <property type="nucleotide sequence ID" value="NC_017033.1"/>
</dbReference>
<evidence type="ECO:0000259" key="3">
    <source>
        <dbReference type="Pfam" id="PF02514"/>
    </source>
</evidence>
<dbReference type="CDD" id="cd10150">
    <property type="entry name" value="CobN_like"/>
    <property type="match status" value="1"/>
</dbReference>
<dbReference type="GO" id="GO:0009236">
    <property type="term" value="P:cobalamin biosynthetic process"/>
    <property type="evidence" value="ECO:0007669"/>
    <property type="project" value="UniProtKB-UniRule"/>
</dbReference>
<dbReference type="HOGENOM" id="CLU_002017_1_0_6"/>
<name>H8L507_FRAAD</name>
<accession>H8L507</accession>
<feature type="domain" description="CobN/magnesium chelatase" evidence="3">
    <location>
        <begin position="141"/>
        <end position="1243"/>
    </location>
</feature>
<dbReference type="eggNOG" id="COG1429">
    <property type="taxonomic scope" value="Bacteria"/>
</dbReference>
<dbReference type="OrthoDB" id="9757976at2"/>
<organism evidence="4 5">
    <name type="scientific">Frateuria aurantia (strain ATCC 33424 / DSM 6220 / KCTC 2777 / LMG 1558 / NBRC 3245 / NCIMB 13370)</name>
    <name type="common">Acetobacter aurantius</name>
    <dbReference type="NCBI Taxonomy" id="767434"/>
    <lineage>
        <taxon>Bacteria</taxon>
        <taxon>Pseudomonadati</taxon>
        <taxon>Pseudomonadota</taxon>
        <taxon>Gammaproteobacteria</taxon>
        <taxon>Lysobacterales</taxon>
        <taxon>Rhodanobacteraceae</taxon>
        <taxon>Frateuria</taxon>
    </lineage>
</organism>
<dbReference type="PANTHER" id="PTHR44119">
    <property type="entry name" value="MAGNESIUM-CHELATASE SUBUNIT CHLH, CHLOROPLASTIC"/>
    <property type="match status" value="1"/>
</dbReference>
<dbReference type="NCBIfam" id="TIGR02257">
    <property type="entry name" value="cobalto_cobN"/>
    <property type="match status" value="1"/>
</dbReference>
<proteinExistence type="predicted"/>
<dbReference type="EC" id="6.6.1.2" evidence="1"/>
<evidence type="ECO:0000313" key="4">
    <source>
        <dbReference type="EMBL" id="AFC85721.1"/>
    </source>
</evidence>
<dbReference type="STRING" id="767434.Fraau_1279"/>
<dbReference type="InterPro" id="IPR011953">
    <property type="entry name" value="Cobalto_CobN"/>
</dbReference>
<dbReference type="InterPro" id="IPR003672">
    <property type="entry name" value="CobN/Mg_chltase"/>
</dbReference>
<dbReference type="Pfam" id="PF02514">
    <property type="entry name" value="CobN-Mg_chel"/>
    <property type="match status" value="1"/>
</dbReference>
<evidence type="ECO:0000256" key="1">
    <source>
        <dbReference type="NCBIfam" id="TIGR02257"/>
    </source>
</evidence>
<dbReference type="GO" id="GO:0051116">
    <property type="term" value="F:cobaltochelatase activity"/>
    <property type="evidence" value="ECO:0007669"/>
    <property type="project" value="UniProtKB-UniRule"/>
</dbReference>
<dbReference type="AlphaFoldDB" id="H8L507"/>
<dbReference type="EMBL" id="CP003350">
    <property type="protein sequence ID" value="AFC85721.1"/>
    <property type="molecule type" value="Genomic_DNA"/>
</dbReference>
<reference evidence="4" key="1">
    <citation type="submission" date="2012-02" db="EMBL/GenBank/DDBJ databases">
        <title>The complete genome of Frateuria aurantia DSM 6220.</title>
        <authorList>
            <consortium name="US DOE Joint Genome Institute (JGI-PGF)"/>
            <person name="Lucas S."/>
            <person name="Copeland A."/>
            <person name="Lapidus A."/>
            <person name="Glavina del Rio T."/>
            <person name="Dalin E."/>
            <person name="Tice H."/>
            <person name="Bruce D."/>
            <person name="Goodwin L."/>
            <person name="Pitluck S."/>
            <person name="Peters L."/>
            <person name="Ovchinnikova G."/>
            <person name="Teshima H."/>
            <person name="Kyrpides N."/>
            <person name="Mavromatis K."/>
            <person name="Ivanova N."/>
            <person name="Brettin T."/>
            <person name="Detter J.C."/>
            <person name="Han C."/>
            <person name="Larimer F."/>
            <person name="Land M."/>
            <person name="Hauser L."/>
            <person name="Markowitz V."/>
            <person name="Cheng J.-F."/>
            <person name="Hugenholtz P."/>
            <person name="Woyke T."/>
            <person name="Wu D."/>
            <person name="Brambilla E."/>
            <person name="Klenk H.-P."/>
            <person name="Eisen J.A."/>
        </authorList>
    </citation>
    <scope>NUCLEOTIDE SEQUENCE</scope>
    <source>
        <strain evidence="4">DSM 6220</strain>
    </source>
</reference>
<dbReference type="KEGG" id="fau:Fraau_1279"/>
<evidence type="ECO:0000313" key="5">
    <source>
        <dbReference type="Proteomes" id="UP000005234"/>
    </source>
</evidence>
<evidence type="ECO:0000256" key="2">
    <source>
        <dbReference type="SAM" id="MobiDB-lite"/>
    </source>
</evidence>